<feature type="signal peptide" evidence="1">
    <location>
        <begin position="1"/>
        <end position="18"/>
    </location>
</feature>
<dbReference type="PANTHER" id="PTHR43265:SF1">
    <property type="entry name" value="ESTERASE ESTD"/>
    <property type="match status" value="1"/>
</dbReference>
<reference evidence="4" key="1">
    <citation type="submission" date="2016-10" db="EMBL/GenBank/DDBJ databases">
        <authorList>
            <person name="Varghese N."/>
            <person name="Submissions S."/>
        </authorList>
    </citation>
    <scope>NUCLEOTIDE SEQUENCE [LARGE SCALE GENOMIC DNA]</scope>
    <source>
        <strain evidence="4">DSM 24499</strain>
    </source>
</reference>
<name>A0A1I1LY20_9FLAO</name>
<evidence type="ECO:0000313" key="4">
    <source>
        <dbReference type="Proteomes" id="UP000199438"/>
    </source>
</evidence>
<feature type="chain" id="PRO_5011583330" description="Serine aminopeptidase S33 domain-containing protein" evidence="1">
    <location>
        <begin position="19"/>
        <end position="300"/>
    </location>
</feature>
<dbReference type="InterPro" id="IPR029058">
    <property type="entry name" value="AB_hydrolase_fold"/>
</dbReference>
<dbReference type="SUPFAM" id="SSF53474">
    <property type="entry name" value="alpha/beta-Hydrolases"/>
    <property type="match status" value="1"/>
</dbReference>
<accession>A0A1I1LY20</accession>
<dbReference type="Pfam" id="PF12146">
    <property type="entry name" value="Hydrolase_4"/>
    <property type="match status" value="1"/>
</dbReference>
<dbReference type="EMBL" id="FOKV01000008">
    <property type="protein sequence ID" value="SFC75848.1"/>
    <property type="molecule type" value="Genomic_DNA"/>
</dbReference>
<evidence type="ECO:0000259" key="2">
    <source>
        <dbReference type="Pfam" id="PF12146"/>
    </source>
</evidence>
<protein>
    <recommendedName>
        <fullName evidence="2">Serine aminopeptidase S33 domain-containing protein</fullName>
    </recommendedName>
</protein>
<gene>
    <name evidence="3" type="ORF">SAMN04487907_108137</name>
</gene>
<dbReference type="GO" id="GO:0052689">
    <property type="term" value="F:carboxylic ester hydrolase activity"/>
    <property type="evidence" value="ECO:0007669"/>
    <property type="project" value="TreeGrafter"/>
</dbReference>
<organism evidence="3 4">
    <name type="scientific">Zunongwangia mangrovi</name>
    <dbReference type="NCBI Taxonomy" id="1334022"/>
    <lineage>
        <taxon>Bacteria</taxon>
        <taxon>Pseudomonadati</taxon>
        <taxon>Bacteroidota</taxon>
        <taxon>Flavobacteriia</taxon>
        <taxon>Flavobacteriales</taxon>
        <taxon>Flavobacteriaceae</taxon>
        <taxon>Zunongwangia</taxon>
    </lineage>
</organism>
<keyword evidence="1" id="KW-0732">Signal</keyword>
<evidence type="ECO:0000256" key="1">
    <source>
        <dbReference type="SAM" id="SignalP"/>
    </source>
</evidence>
<dbReference type="PANTHER" id="PTHR43265">
    <property type="entry name" value="ESTERASE ESTD"/>
    <property type="match status" value="1"/>
</dbReference>
<dbReference type="STRING" id="1334022.SAMN04487907_108137"/>
<feature type="domain" description="Serine aminopeptidase S33" evidence="2">
    <location>
        <begin position="71"/>
        <end position="272"/>
    </location>
</feature>
<dbReference type="AlphaFoldDB" id="A0A1I1LY20"/>
<dbReference type="InterPro" id="IPR053145">
    <property type="entry name" value="AB_hydrolase_Est10"/>
</dbReference>
<proteinExistence type="predicted"/>
<dbReference type="Gene3D" id="3.40.50.1820">
    <property type="entry name" value="alpha/beta hydrolase"/>
    <property type="match status" value="1"/>
</dbReference>
<keyword evidence="4" id="KW-1185">Reference proteome</keyword>
<evidence type="ECO:0000313" key="3">
    <source>
        <dbReference type="EMBL" id="SFC75848.1"/>
    </source>
</evidence>
<dbReference type="OrthoDB" id="9809549at2"/>
<sequence length="300" mass="33849">MKKILFILSIFSINFCFAQFQEKEIEVNKYVHGTLCLSSEETETVALIIAGSGPTDRDGSNPMLPNHSLEMLAHGLAENNIASFRYDKRIFRLQELKLTEADLSFDDFIEDAITGLNYLKDSLKYKKIVVIGHSQGSLVGMITAQEGASGFVSLAGPSEKMSTKIIEQVSNQSKAFGDTTRVHFQELQEKDTIEKVNPFLMAIFRPSVQQFLKSWDKYEPKEELKKLDIPILIVNGTRDVQVNVKDAEDLKSVVSDAELLLLENMNHILKSEGETRKNEDEELVLHPKLIPALTKFIQEL</sequence>
<dbReference type="RefSeq" id="WP_092544185.1">
    <property type="nucleotide sequence ID" value="NZ_FOKV01000008.1"/>
</dbReference>
<dbReference type="InterPro" id="IPR022742">
    <property type="entry name" value="Hydrolase_4"/>
</dbReference>
<dbReference type="Proteomes" id="UP000199438">
    <property type="component" value="Unassembled WGS sequence"/>
</dbReference>